<sequence>MCVAYVPMAYGDYLKRVMEYGEWGDHVTLQVAGDLYGVKIVFITSYKETCFIEILPRTQKSNRVIYLSFWAEVHYNSIYPHEGGIDHSDKGIHTSEDVHSNCSPAESLVAVCRLNEIFSIPQNVPASTCSMFSYDTPGGAQCMVGRSERS</sequence>
<dbReference type="AlphaFoldDB" id="A0AAV0EDH3"/>
<dbReference type="SUPFAM" id="SSF54001">
    <property type="entry name" value="Cysteine proteinases"/>
    <property type="match status" value="1"/>
</dbReference>
<dbReference type="GO" id="GO:0004843">
    <property type="term" value="F:cysteine-type deubiquitinase activity"/>
    <property type="evidence" value="ECO:0007669"/>
    <property type="project" value="TreeGrafter"/>
</dbReference>
<dbReference type="Gene3D" id="3.90.70.80">
    <property type="match status" value="1"/>
</dbReference>
<reference evidence="2" key="1">
    <citation type="submission" date="2022-07" db="EMBL/GenBank/DDBJ databases">
        <authorList>
            <person name="Macas J."/>
            <person name="Novak P."/>
            <person name="Neumann P."/>
        </authorList>
    </citation>
    <scope>NUCLEOTIDE SEQUENCE</scope>
</reference>
<evidence type="ECO:0008006" key="4">
    <source>
        <dbReference type="Google" id="ProtNLM"/>
    </source>
</evidence>
<keyword evidence="3" id="KW-1185">Reference proteome</keyword>
<evidence type="ECO:0000313" key="3">
    <source>
        <dbReference type="Proteomes" id="UP001152523"/>
    </source>
</evidence>
<accession>A0AAV0EDH3</accession>
<proteinExistence type="inferred from homology"/>
<dbReference type="InterPro" id="IPR038765">
    <property type="entry name" value="Papain-like_cys_pep_sf"/>
</dbReference>
<comment type="caution">
    <text evidence="2">The sequence shown here is derived from an EMBL/GenBank/DDBJ whole genome shotgun (WGS) entry which is preliminary data.</text>
</comment>
<dbReference type="Proteomes" id="UP001152523">
    <property type="component" value="Unassembled WGS sequence"/>
</dbReference>
<dbReference type="PANTHER" id="PTHR12419">
    <property type="entry name" value="OTU DOMAIN CONTAINING PROTEIN"/>
    <property type="match status" value="1"/>
</dbReference>
<dbReference type="EMBL" id="CAMAPF010000924">
    <property type="protein sequence ID" value="CAH9122253.1"/>
    <property type="molecule type" value="Genomic_DNA"/>
</dbReference>
<comment type="similarity">
    <text evidence="1">Belongs to the peptidase C85 family.</text>
</comment>
<evidence type="ECO:0000256" key="1">
    <source>
        <dbReference type="ARBA" id="ARBA00010407"/>
    </source>
</evidence>
<name>A0AAV0EDH3_9ASTE</name>
<dbReference type="InterPro" id="IPR050704">
    <property type="entry name" value="Peptidase_C85-like"/>
</dbReference>
<dbReference type="PANTHER" id="PTHR12419:SF112">
    <property type="entry name" value="OTU DOMAIN-CONTAINING PROTEIN DDB_G0284757-LIKE"/>
    <property type="match status" value="1"/>
</dbReference>
<protein>
    <recommendedName>
        <fullName evidence="4">OTU domain-containing protein</fullName>
    </recommendedName>
</protein>
<organism evidence="2 3">
    <name type="scientific">Cuscuta epithymum</name>
    <dbReference type="NCBI Taxonomy" id="186058"/>
    <lineage>
        <taxon>Eukaryota</taxon>
        <taxon>Viridiplantae</taxon>
        <taxon>Streptophyta</taxon>
        <taxon>Embryophyta</taxon>
        <taxon>Tracheophyta</taxon>
        <taxon>Spermatophyta</taxon>
        <taxon>Magnoliopsida</taxon>
        <taxon>eudicotyledons</taxon>
        <taxon>Gunneridae</taxon>
        <taxon>Pentapetalae</taxon>
        <taxon>asterids</taxon>
        <taxon>lamiids</taxon>
        <taxon>Solanales</taxon>
        <taxon>Convolvulaceae</taxon>
        <taxon>Cuscuteae</taxon>
        <taxon>Cuscuta</taxon>
        <taxon>Cuscuta subgen. Cuscuta</taxon>
    </lineage>
</organism>
<evidence type="ECO:0000313" key="2">
    <source>
        <dbReference type="EMBL" id="CAH9122253.1"/>
    </source>
</evidence>
<dbReference type="GO" id="GO:0016579">
    <property type="term" value="P:protein deubiquitination"/>
    <property type="evidence" value="ECO:0007669"/>
    <property type="project" value="TreeGrafter"/>
</dbReference>
<gene>
    <name evidence="2" type="ORF">CEPIT_LOCUS24334</name>
</gene>